<evidence type="ECO:0000313" key="5">
    <source>
        <dbReference type="Proteomes" id="UP001162131"/>
    </source>
</evidence>
<dbReference type="Proteomes" id="UP001162131">
    <property type="component" value="Unassembled WGS sequence"/>
</dbReference>
<dbReference type="GO" id="GO:0015631">
    <property type="term" value="F:tubulin binding"/>
    <property type="evidence" value="ECO:0007669"/>
    <property type="project" value="TreeGrafter"/>
</dbReference>
<reference evidence="4" key="1">
    <citation type="submission" date="2021-09" db="EMBL/GenBank/DDBJ databases">
        <authorList>
            <consortium name="AG Swart"/>
            <person name="Singh M."/>
            <person name="Singh A."/>
            <person name="Seah K."/>
            <person name="Emmerich C."/>
        </authorList>
    </citation>
    <scope>NUCLEOTIDE SEQUENCE</scope>
    <source>
        <strain evidence="4">ATCC30299</strain>
    </source>
</reference>
<dbReference type="InterPro" id="IPR004344">
    <property type="entry name" value="TTL/TTLL_fam"/>
</dbReference>
<evidence type="ECO:0000313" key="4">
    <source>
        <dbReference type="EMBL" id="CAG9321606.1"/>
    </source>
</evidence>
<accession>A0AAU9J5T9</accession>
<dbReference type="PANTHER" id="PTHR12241:SF147">
    <property type="entry name" value="TUBULIN POLYGLUTAMYLASE TTLL7"/>
    <property type="match status" value="1"/>
</dbReference>
<protein>
    <submittedName>
        <fullName evidence="4">Uncharacterized protein</fullName>
    </submittedName>
</protein>
<dbReference type="Pfam" id="PF03133">
    <property type="entry name" value="TTL"/>
    <property type="match status" value="1"/>
</dbReference>
<keyword evidence="3" id="KW-0067">ATP-binding</keyword>
<dbReference type="GO" id="GO:0036064">
    <property type="term" value="C:ciliary basal body"/>
    <property type="evidence" value="ECO:0007669"/>
    <property type="project" value="TreeGrafter"/>
</dbReference>
<organism evidence="4 5">
    <name type="scientific">Blepharisma stoltei</name>
    <dbReference type="NCBI Taxonomy" id="1481888"/>
    <lineage>
        <taxon>Eukaryota</taxon>
        <taxon>Sar</taxon>
        <taxon>Alveolata</taxon>
        <taxon>Ciliophora</taxon>
        <taxon>Postciliodesmatophora</taxon>
        <taxon>Heterotrichea</taxon>
        <taxon>Heterotrichida</taxon>
        <taxon>Blepharismidae</taxon>
        <taxon>Blepharisma</taxon>
    </lineage>
</organism>
<sequence length="522" mass="61115">MEKQLKIRVANTQYDIIKLVAKEIMGWELNDDPSSDDWDICWQDYAVTIDQFNNLKPLQKINHFPGMFALARKNKLALNLQQMKIFFENEYNFFPNTWLLPRDLYDLKNKGKNKTLIVKPEASSQGKGIFLTKSIEGLPEKCVVQEYISDPFLIENLKFDLRIYVLVLGCDPLRIYIYEEGLVRFATEEYIDPLNSIDKVCMHLTNYAINKNNPKFITGNGDEGHKRSISWLFGYLDDVGHNTEKLWNDIKDIVIKTLISAHPYLSYIYRLSHPHDISNSMCFELLGFDILVDSSLKPWLLEVNHTPSFKTDTPIDELVKRMVILDTFNLIGKPPNDNERNALLLHTKTMLKSLSFNEMKKWRKTEENRSQKLREKIEQEIEGGYQKIFPNDIGDYEKFIMGARRAWSKNHSSLKKSEKIVEEEKKPIKKKISFPKLKKAFFEPPKIKPIKLREMTPKPSVMTISFYKPAPKYSQASFYSIPKKKRAFSGNFVKPKMVEYEGEMAREESKGYMRMKIISYYL</sequence>
<dbReference type="AlphaFoldDB" id="A0AAU9J5T9"/>
<proteinExistence type="predicted"/>
<keyword evidence="1" id="KW-0436">Ligase</keyword>
<keyword evidence="5" id="KW-1185">Reference proteome</keyword>
<evidence type="ECO:0000256" key="1">
    <source>
        <dbReference type="ARBA" id="ARBA00022598"/>
    </source>
</evidence>
<dbReference type="Gene3D" id="3.30.470.20">
    <property type="entry name" value="ATP-grasp fold, B domain"/>
    <property type="match status" value="1"/>
</dbReference>
<name>A0AAU9J5T9_9CILI</name>
<gene>
    <name evidence="4" type="ORF">BSTOLATCC_MIC28882</name>
</gene>
<dbReference type="GO" id="GO:0000226">
    <property type="term" value="P:microtubule cytoskeleton organization"/>
    <property type="evidence" value="ECO:0007669"/>
    <property type="project" value="TreeGrafter"/>
</dbReference>
<keyword evidence="2" id="KW-0547">Nucleotide-binding</keyword>
<evidence type="ECO:0000256" key="2">
    <source>
        <dbReference type="ARBA" id="ARBA00022741"/>
    </source>
</evidence>
<dbReference type="GO" id="GO:0005524">
    <property type="term" value="F:ATP binding"/>
    <property type="evidence" value="ECO:0007669"/>
    <property type="project" value="UniProtKB-KW"/>
</dbReference>
<dbReference type="SUPFAM" id="SSF56059">
    <property type="entry name" value="Glutathione synthetase ATP-binding domain-like"/>
    <property type="match status" value="1"/>
</dbReference>
<evidence type="ECO:0000256" key="3">
    <source>
        <dbReference type="ARBA" id="ARBA00022840"/>
    </source>
</evidence>
<dbReference type="PROSITE" id="PS51221">
    <property type="entry name" value="TTL"/>
    <property type="match status" value="1"/>
</dbReference>
<dbReference type="PANTHER" id="PTHR12241">
    <property type="entry name" value="TUBULIN POLYGLUTAMYLASE"/>
    <property type="match status" value="1"/>
</dbReference>
<comment type="caution">
    <text evidence="4">The sequence shown here is derived from an EMBL/GenBank/DDBJ whole genome shotgun (WGS) entry which is preliminary data.</text>
</comment>
<dbReference type="EMBL" id="CAJZBQ010000028">
    <property type="protein sequence ID" value="CAG9321606.1"/>
    <property type="molecule type" value="Genomic_DNA"/>
</dbReference>
<dbReference type="GO" id="GO:0070740">
    <property type="term" value="F:tubulin-glutamic acid ligase activity"/>
    <property type="evidence" value="ECO:0007669"/>
    <property type="project" value="TreeGrafter"/>
</dbReference>